<evidence type="ECO:0000313" key="2">
    <source>
        <dbReference type="EMBL" id="KAK8013771.1"/>
    </source>
</evidence>
<name>A0ABR1RKG7_9PEZI</name>
<dbReference type="Gene3D" id="2.40.50.40">
    <property type="match status" value="1"/>
</dbReference>
<sequence>MQQTEFRLPEEWEAPEILDEKVIGGKSYCLIGWKPTLVPETEISTSLLQARRDEMDHLVPPDRASVLESHVVLQRCNQWLGTIIEEVVDGATRYRDQWEPTFEPESNLVNMGKLLQEWKLKFRSRSGRLYTERSRVVVPRKSGRGRSPKRRNTGVDPDHAGNYDSHQPQTS</sequence>
<dbReference type="EMBL" id="JAQQWI010000013">
    <property type="protein sequence ID" value="KAK8013771.1"/>
    <property type="molecule type" value="Genomic_DNA"/>
</dbReference>
<protein>
    <submittedName>
        <fullName evidence="2">Uncharacterized protein</fullName>
    </submittedName>
</protein>
<feature type="region of interest" description="Disordered" evidence="1">
    <location>
        <begin position="134"/>
        <end position="171"/>
    </location>
</feature>
<organism evidence="2 3">
    <name type="scientific">Apiospora marii</name>
    <dbReference type="NCBI Taxonomy" id="335849"/>
    <lineage>
        <taxon>Eukaryota</taxon>
        <taxon>Fungi</taxon>
        <taxon>Dikarya</taxon>
        <taxon>Ascomycota</taxon>
        <taxon>Pezizomycotina</taxon>
        <taxon>Sordariomycetes</taxon>
        <taxon>Xylariomycetidae</taxon>
        <taxon>Amphisphaeriales</taxon>
        <taxon>Apiosporaceae</taxon>
        <taxon>Apiospora</taxon>
    </lineage>
</organism>
<keyword evidence="3" id="KW-1185">Reference proteome</keyword>
<evidence type="ECO:0000256" key="1">
    <source>
        <dbReference type="SAM" id="MobiDB-lite"/>
    </source>
</evidence>
<feature type="compositionally biased region" description="Basic residues" evidence="1">
    <location>
        <begin position="141"/>
        <end position="152"/>
    </location>
</feature>
<comment type="caution">
    <text evidence="2">The sequence shown here is derived from an EMBL/GenBank/DDBJ whole genome shotgun (WGS) entry which is preliminary data.</text>
</comment>
<proteinExistence type="predicted"/>
<accession>A0ABR1RKG7</accession>
<dbReference type="Proteomes" id="UP001396898">
    <property type="component" value="Unassembled WGS sequence"/>
</dbReference>
<evidence type="ECO:0000313" key="3">
    <source>
        <dbReference type="Proteomes" id="UP001396898"/>
    </source>
</evidence>
<gene>
    <name evidence="2" type="ORF">PG991_009364</name>
</gene>
<reference evidence="2 3" key="1">
    <citation type="submission" date="2023-01" db="EMBL/GenBank/DDBJ databases">
        <title>Analysis of 21 Apiospora genomes using comparative genomics revels a genus with tremendous synthesis potential of carbohydrate active enzymes and secondary metabolites.</title>
        <authorList>
            <person name="Sorensen T."/>
        </authorList>
    </citation>
    <scope>NUCLEOTIDE SEQUENCE [LARGE SCALE GENOMIC DNA]</scope>
    <source>
        <strain evidence="2 3">CBS 20057</strain>
    </source>
</reference>